<reference evidence="2 3" key="1">
    <citation type="journal article" date="2014" name="Genome Announc.">
        <title>Complete Genome Sequences of Two Escherichia coli O157:H7 Phages Effective in Limiting Contamination of Food Products.</title>
        <authorList>
            <person name="Hong Y."/>
            <person name="Pan Y."/>
            <person name="Harman N.J."/>
            <person name="Ebner P.D."/>
        </authorList>
    </citation>
    <scope>NUCLEOTIDE SEQUENCE [LARGE SCALE GENOMIC DNA]</scope>
</reference>
<evidence type="ECO:0008006" key="4">
    <source>
        <dbReference type="Google" id="ProtNLM"/>
    </source>
</evidence>
<dbReference type="Proteomes" id="UP000026908">
    <property type="component" value="Segment"/>
</dbReference>
<dbReference type="GeneID" id="19486995"/>
<sequence>MMMFILAFYLIVVGVLVTKYHTWTPKNVVKVALFVIPVPLIILSMLLVMLIGRVTKTDIKRIADELQQSCDMVEDILKDEA</sequence>
<protein>
    <recommendedName>
        <fullName evidence="4">Phage protein</fullName>
    </recommendedName>
</protein>
<evidence type="ECO:0000313" key="3">
    <source>
        <dbReference type="Proteomes" id="UP000026908"/>
    </source>
</evidence>
<feature type="transmembrane region" description="Helical" evidence="1">
    <location>
        <begin position="29"/>
        <end position="51"/>
    </location>
</feature>
<dbReference type="EMBL" id="KJ190157">
    <property type="protein sequence ID" value="AHN83460.1"/>
    <property type="molecule type" value="Genomic_DNA"/>
</dbReference>
<evidence type="ECO:0000313" key="2">
    <source>
        <dbReference type="EMBL" id="AHN83460.1"/>
    </source>
</evidence>
<dbReference type="OrthoDB" id="22330at10239"/>
<dbReference type="RefSeq" id="YP_009031649.1">
    <property type="nucleotide sequence ID" value="NC_024139.1"/>
</dbReference>
<evidence type="ECO:0000256" key="1">
    <source>
        <dbReference type="SAM" id="Phobius"/>
    </source>
</evidence>
<keyword evidence="1" id="KW-1133">Transmembrane helix</keyword>
<dbReference type="Pfam" id="PF24226">
    <property type="entry name" value="DUF7442"/>
    <property type="match status" value="1"/>
</dbReference>
<keyword evidence="1" id="KW-0812">Transmembrane</keyword>
<accession>A0A023MH62</accession>
<name>A0A023MH62_9CAUD</name>
<keyword evidence="1" id="KW-0472">Membrane</keyword>
<keyword evidence="3" id="KW-1185">Reference proteome</keyword>
<dbReference type="KEGG" id="vg:19486995"/>
<organism evidence="2 3">
    <name type="scientific">Escherichia phage vB_EcoS_FFH_1</name>
    <dbReference type="NCBI Taxonomy" id="1446489"/>
    <lineage>
        <taxon>Viruses</taxon>
        <taxon>Duplodnaviria</taxon>
        <taxon>Heunggongvirae</taxon>
        <taxon>Uroviricota</taxon>
        <taxon>Caudoviricetes</taxon>
        <taxon>Demerecviridae</taxon>
        <taxon>Markadamsvirinae</taxon>
        <taxon>Tequintavirus</taxon>
        <taxon>Tequintavirus FFH1</taxon>
    </lineage>
</organism>
<proteinExistence type="predicted"/>
<dbReference type="InterPro" id="IPR055865">
    <property type="entry name" value="Phage_memb_DUF7442"/>
</dbReference>